<accession>A0A1R2CMB1</accession>
<dbReference type="PRINTS" id="PR00094">
    <property type="entry name" value="ADENYLTKNASE"/>
</dbReference>
<gene>
    <name evidence="6" type="ORF">SteCoe_7665</name>
</gene>
<dbReference type="HAMAP" id="MF_00235">
    <property type="entry name" value="Adenylate_kinase_Adk"/>
    <property type="match status" value="1"/>
</dbReference>
<evidence type="ECO:0000256" key="4">
    <source>
        <dbReference type="ARBA" id="ARBA00022777"/>
    </source>
</evidence>
<dbReference type="GO" id="GO:0004017">
    <property type="term" value="F:AMP kinase activity"/>
    <property type="evidence" value="ECO:0007669"/>
    <property type="project" value="InterPro"/>
</dbReference>
<dbReference type="Pfam" id="PF05191">
    <property type="entry name" value="ADK_lid"/>
    <property type="match status" value="1"/>
</dbReference>
<evidence type="ECO:0000259" key="5">
    <source>
        <dbReference type="PROSITE" id="PS50052"/>
    </source>
</evidence>
<dbReference type="InterPro" id="IPR000850">
    <property type="entry name" value="Adenylat/UMP-CMP_kin"/>
</dbReference>
<dbReference type="PROSITE" id="PS00113">
    <property type="entry name" value="ADENYLATE_KINASE"/>
    <property type="match status" value="1"/>
</dbReference>
<feature type="domain" description="Guanylate kinase-like" evidence="5">
    <location>
        <begin position="29"/>
        <end position="242"/>
    </location>
</feature>
<dbReference type="SUPFAM" id="SSF52540">
    <property type="entry name" value="P-loop containing nucleoside triphosphate hydrolases"/>
    <property type="match status" value="1"/>
</dbReference>
<proteinExistence type="inferred from homology"/>
<dbReference type="Pfam" id="PF00406">
    <property type="entry name" value="ADK"/>
    <property type="match status" value="1"/>
</dbReference>
<comment type="similarity">
    <text evidence="1">Belongs to the adenylate kinase family.</text>
</comment>
<sequence length="244" mass="27067">MSGVDLRNVSLDALQAEVKRRFECSFKPRSRVVLVGPAGSGKGTQAPRLSDEMCWCHLSTGDLLRDEVKKGSELGREAKKIMDAGGLVSDDIVIGMIKNKISEPMCSNGVIFDGFPRTVNQAKALDNMLASDGKQIDKAIEFDIPDQVLVERITGRRIHLASGRSYHIKFAPPKVEGIDDITGEPLIHRTDDTEEALMKRMNSYHANTGPILDYYKQKGRFAKVDANRNVDDVWNDLKNAARPI</sequence>
<dbReference type="SUPFAM" id="SSF57774">
    <property type="entry name" value="Microbial and mitochondrial ADK, insert 'zinc finger' domain"/>
    <property type="match status" value="1"/>
</dbReference>
<evidence type="ECO:0000313" key="7">
    <source>
        <dbReference type="Proteomes" id="UP000187209"/>
    </source>
</evidence>
<evidence type="ECO:0000256" key="3">
    <source>
        <dbReference type="ARBA" id="ARBA00022741"/>
    </source>
</evidence>
<comment type="caution">
    <text evidence="6">The sequence shown here is derived from an EMBL/GenBank/DDBJ whole genome shotgun (WGS) entry which is preliminary data.</text>
</comment>
<evidence type="ECO:0000256" key="1">
    <source>
        <dbReference type="ARBA" id="ARBA00007220"/>
    </source>
</evidence>
<protein>
    <recommendedName>
        <fullName evidence="5">Guanylate kinase-like domain-containing protein</fullName>
    </recommendedName>
</protein>
<keyword evidence="2" id="KW-0808">Transferase</keyword>
<dbReference type="CDD" id="cd01428">
    <property type="entry name" value="ADK"/>
    <property type="match status" value="1"/>
</dbReference>
<reference evidence="6 7" key="1">
    <citation type="submission" date="2016-11" db="EMBL/GenBank/DDBJ databases">
        <title>The macronuclear genome of Stentor coeruleus: a giant cell with tiny introns.</title>
        <authorList>
            <person name="Slabodnick M."/>
            <person name="Ruby J.G."/>
            <person name="Reiff S.B."/>
            <person name="Swart E.C."/>
            <person name="Gosai S."/>
            <person name="Prabakaran S."/>
            <person name="Witkowska E."/>
            <person name="Larue G.E."/>
            <person name="Fisher S."/>
            <person name="Freeman R.M."/>
            <person name="Gunawardena J."/>
            <person name="Chu W."/>
            <person name="Stover N.A."/>
            <person name="Gregory B.D."/>
            <person name="Nowacki M."/>
            <person name="Derisi J."/>
            <person name="Roy S.W."/>
            <person name="Marshall W.F."/>
            <person name="Sood P."/>
        </authorList>
    </citation>
    <scope>NUCLEOTIDE SEQUENCE [LARGE SCALE GENOMIC DNA]</scope>
    <source>
        <strain evidence="6">WM001</strain>
    </source>
</reference>
<evidence type="ECO:0000313" key="6">
    <source>
        <dbReference type="EMBL" id="OMJ90080.1"/>
    </source>
</evidence>
<evidence type="ECO:0000256" key="2">
    <source>
        <dbReference type="ARBA" id="ARBA00022679"/>
    </source>
</evidence>
<dbReference type="InterPro" id="IPR027417">
    <property type="entry name" value="P-loop_NTPase"/>
</dbReference>
<dbReference type="NCBIfam" id="TIGR01351">
    <property type="entry name" value="adk"/>
    <property type="match status" value="1"/>
</dbReference>
<dbReference type="OrthoDB" id="439792at2759"/>
<keyword evidence="3" id="KW-0547">Nucleotide-binding</keyword>
<dbReference type="NCBIfam" id="NF011100">
    <property type="entry name" value="PRK14527.1"/>
    <property type="match status" value="1"/>
</dbReference>
<dbReference type="PANTHER" id="PTHR23359">
    <property type="entry name" value="NUCLEOTIDE KINASE"/>
    <property type="match status" value="1"/>
</dbReference>
<dbReference type="PROSITE" id="PS50052">
    <property type="entry name" value="GUANYLATE_KINASE_2"/>
    <property type="match status" value="1"/>
</dbReference>
<dbReference type="InterPro" id="IPR007862">
    <property type="entry name" value="Adenylate_kinase_lid-dom"/>
</dbReference>
<dbReference type="InterPro" id="IPR036193">
    <property type="entry name" value="ADK_active_lid_dom_sf"/>
</dbReference>
<dbReference type="GO" id="GO:0005524">
    <property type="term" value="F:ATP binding"/>
    <property type="evidence" value="ECO:0007669"/>
    <property type="project" value="InterPro"/>
</dbReference>
<dbReference type="EMBL" id="MPUH01000111">
    <property type="protein sequence ID" value="OMJ90080.1"/>
    <property type="molecule type" value="Genomic_DNA"/>
</dbReference>
<dbReference type="NCBIfam" id="NF001381">
    <property type="entry name" value="PRK00279.1-3"/>
    <property type="match status" value="1"/>
</dbReference>
<dbReference type="Proteomes" id="UP000187209">
    <property type="component" value="Unassembled WGS sequence"/>
</dbReference>
<name>A0A1R2CMB1_9CILI</name>
<dbReference type="InterPro" id="IPR033690">
    <property type="entry name" value="Adenylat_kinase_CS"/>
</dbReference>
<dbReference type="Gene3D" id="3.40.50.300">
    <property type="entry name" value="P-loop containing nucleotide triphosphate hydrolases"/>
    <property type="match status" value="1"/>
</dbReference>
<keyword evidence="4" id="KW-0418">Kinase</keyword>
<dbReference type="InterPro" id="IPR008144">
    <property type="entry name" value="Guanylate_kin-like_dom"/>
</dbReference>
<dbReference type="InterPro" id="IPR006259">
    <property type="entry name" value="Adenyl_kin_sub"/>
</dbReference>
<dbReference type="FunFam" id="3.40.50.300:FF:000106">
    <property type="entry name" value="Adenylate kinase mitochondrial"/>
    <property type="match status" value="1"/>
</dbReference>
<organism evidence="6 7">
    <name type="scientific">Stentor coeruleus</name>
    <dbReference type="NCBI Taxonomy" id="5963"/>
    <lineage>
        <taxon>Eukaryota</taxon>
        <taxon>Sar</taxon>
        <taxon>Alveolata</taxon>
        <taxon>Ciliophora</taxon>
        <taxon>Postciliodesmatophora</taxon>
        <taxon>Heterotrichea</taxon>
        <taxon>Heterotrichida</taxon>
        <taxon>Stentoridae</taxon>
        <taxon>Stentor</taxon>
    </lineage>
</organism>
<dbReference type="AlphaFoldDB" id="A0A1R2CMB1"/>
<keyword evidence="7" id="KW-1185">Reference proteome</keyword>